<protein>
    <submittedName>
        <fullName evidence="2">Predicted kinase, aminoglycoside phosphotransferase (APT) family</fullName>
    </submittedName>
</protein>
<dbReference type="InterPro" id="IPR041726">
    <property type="entry name" value="ACAD10_11_N"/>
</dbReference>
<dbReference type="InterPro" id="IPR002575">
    <property type="entry name" value="Aminoglycoside_PTrfase"/>
</dbReference>
<dbReference type="RefSeq" id="WP_091569982.1">
    <property type="nucleotide sequence ID" value="NZ_FMZA01000010.1"/>
</dbReference>
<dbReference type="STRING" id="1236220.SAMN04488112_110102"/>
<keyword evidence="2" id="KW-0808">Transferase</keyword>
<keyword evidence="2" id="KW-0418">Kinase</keyword>
<evidence type="ECO:0000259" key="1">
    <source>
        <dbReference type="Pfam" id="PF01636"/>
    </source>
</evidence>
<proteinExistence type="predicted"/>
<dbReference type="OrthoDB" id="3806873at2"/>
<dbReference type="PANTHER" id="PTHR47829">
    <property type="entry name" value="HYDROLASE, PUTATIVE (AFU_ORTHOLOGUE AFUA_1G12880)-RELATED"/>
    <property type="match status" value="1"/>
</dbReference>
<dbReference type="SUPFAM" id="SSF56112">
    <property type="entry name" value="Protein kinase-like (PK-like)"/>
    <property type="match status" value="1"/>
</dbReference>
<evidence type="ECO:0000313" key="2">
    <source>
        <dbReference type="EMBL" id="SDC57571.1"/>
    </source>
</evidence>
<dbReference type="Gene3D" id="3.90.1200.10">
    <property type="match status" value="1"/>
</dbReference>
<dbReference type="InterPro" id="IPR011009">
    <property type="entry name" value="Kinase-like_dom_sf"/>
</dbReference>
<accession>A0A1G6MQ23</accession>
<organism evidence="2 3">
    <name type="scientific">Melghirimyces thermohalophilus</name>
    <dbReference type="NCBI Taxonomy" id="1236220"/>
    <lineage>
        <taxon>Bacteria</taxon>
        <taxon>Bacillati</taxon>
        <taxon>Bacillota</taxon>
        <taxon>Bacilli</taxon>
        <taxon>Bacillales</taxon>
        <taxon>Thermoactinomycetaceae</taxon>
        <taxon>Melghirimyces</taxon>
    </lineage>
</organism>
<sequence>MSRDGTIPVRPGEELQLEVLEPFLRERLEIPAAPLEVSQFPSGASNLTYLLRAGEWEAVLRRPPFGPLPPKAHDMVREAGLLKRIHPAFPLAPDPLLIVEDSALLGAPFYLMERRRGIVLDDRFPDDLPHTPERGRQISAAMVDTLVRLHDVDWKQAGLGDFGKPDGFMERQVRGWIGRYEKAKTDEWEGVEHLCRWLTDNVPTSPAATVIHNDFKLNNMLLDPRDPGRPMAVVDWEMATIGDPLFDLAVALGYWVRPDDPEELRNVLPTVTVLPGFYSKEEFLQAYAEKSGRDVSSFHFYLTFAYFKLAVILQQIYARWKHGQTKDPRFAGFGERVRNLIQHADGLARAGRL</sequence>
<dbReference type="GO" id="GO:0016301">
    <property type="term" value="F:kinase activity"/>
    <property type="evidence" value="ECO:0007669"/>
    <property type="project" value="UniProtKB-KW"/>
</dbReference>
<dbReference type="EMBL" id="FMZA01000010">
    <property type="protein sequence ID" value="SDC57571.1"/>
    <property type="molecule type" value="Genomic_DNA"/>
</dbReference>
<keyword evidence="3" id="KW-1185">Reference proteome</keyword>
<dbReference type="Pfam" id="PF01636">
    <property type="entry name" value="APH"/>
    <property type="match status" value="1"/>
</dbReference>
<dbReference type="CDD" id="cd05154">
    <property type="entry name" value="ACAD10_11_N-like"/>
    <property type="match status" value="1"/>
</dbReference>
<reference evidence="2 3" key="1">
    <citation type="submission" date="2016-10" db="EMBL/GenBank/DDBJ databases">
        <authorList>
            <person name="de Groot N.N."/>
        </authorList>
    </citation>
    <scope>NUCLEOTIDE SEQUENCE [LARGE SCALE GENOMIC DNA]</scope>
    <source>
        <strain evidence="2 3">DSM 45514</strain>
    </source>
</reference>
<dbReference type="Proteomes" id="UP000199387">
    <property type="component" value="Unassembled WGS sequence"/>
</dbReference>
<dbReference type="PANTHER" id="PTHR47829:SF1">
    <property type="entry name" value="HAD FAMILY PHOSPHATASE"/>
    <property type="match status" value="1"/>
</dbReference>
<dbReference type="InterPro" id="IPR052898">
    <property type="entry name" value="ACAD10-like"/>
</dbReference>
<dbReference type="Gene3D" id="3.30.200.20">
    <property type="entry name" value="Phosphorylase Kinase, domain 1"/>
    <property type="match status" value="1"/>
</dbReference>
<evidence type="ECO:0000313" key="3">
    <source>
        <dbReference type="Proteomes" id="UP000199387"/>
    </source>
</evidence>
<gene>
    <name evidence="2" type="ORF">SAMN04488112_110102</name>
</gene>
<dbReference type="AlphaFoldDB" id="A0A1G6MQ23"/>
<feature type="domain" description="Aminoglycoside phosphotransferase" evidence="1">
    <location>
        <begin position="37"/>
        <end position="266"/>
    </location>
</feature>
<name>A0A1G6MQ23_9BACL</name>